<reference evidence="1 2" key="1">
    <citation type="submission" date="2018-07" db="EMBL/GenBank/DDBJ databases">
        <title>Section-level genome sequencing of Aspergillus section Nigri to investigate inter- and intra-species variation.</title>
        <authorList>
            <consortium name="DOE Joint Genome Institute"/>
            <person name="Vesth T.C."/>
            <person name="Nybo J.L."/>
            <person name="Theobald S."/>
            <person name="Frisvad J.C."/>
            <person name="Larsen T.O."/>
            <person name="Nielsen K.F."/>
            <person name="Hoof J.B."/>
            <person name="Brandl J."/>
            <person name="Salamov A."/>
            <person name="Riley R."/>
            <person name="Gladden J.M."/>
            <person name="Phatale P."/>
            <person name="Nielsen M.T."/>
            <person name="Lyhne E.K."/>
            <person name="Kogle M.E."/>
            <person name="Strasser K."/>
            <person name="McDonnell E."/>
            <person name="Barry K."/>
            <person name="Clum A."/>
            <person name="Chen C."/>
            <person name="Nolan M."/>
            <person name="Sandor L."/>
            <person name="Kuo A."/>
            <person name="Lipzen A."/>
            <person name="Hainaut M."/>
            <person name="Drula E."/>
            <person name="Tsang A."/>
            <person name="Magnuson J.K."/>
            <person name="Henrissat B."/>
            <person name="Wiebenga A."/>
            <person name="Simmons B.A."/>
            <person name="Makela M.R."/>
            <person name="De vries R.P."/>
            <person name="Grigoriev I.V."/>
            <person name="Mortensen U.H."/>
            <person name="Baker S.E."/>
            <person name="Andersen M.R."/>
        </authorList>
    </citation>
    <scope>NUCLEOTIDE SEQUENCE [LARGE SCALE GENOMIC DNA]</scope>
    <source>
        <strain evidence="1 2">ATCC 13496</strain>
    </source>
</reference>
<evidence type="ECO:0000313" key="2">
    <source>
        <dbReference type="Proteomes" id="UP000253845"/>
    </source>
</evidence>
<evidence type="ECO:0000313" key="1">
    <source>
        <dbReference type="EMBL" id="RDH15383.1"/>
    </source>
</evidence>
<proteinExistence type="predicted"/>
<dbReference type="EMBL" id="KZ851949">
    <property type="protein sequence ID" value="RDH15383.1"/>
    <property type="molecule type" value="Genomic_DNA"/>
</dbReference>
<dbReference type="AlphaFoldDB" id="A0A370BII4"/>
<name>A0A370BII4_ASPNG</name>
<dbReference type="VEuPathDB" id="FungiDB:M747DRAFT_310036"/>
<organism evidence="1 2">
    <name type="scientific">Aspergillus niger ATCC 13496</name>
    <dbReference type="NCBI Taxonomy" id="1353008"/>
    <lineage>
        <taxon>Eukaryota</taxon>
        <taxon>Fungi</taxon>
        <taxon>Dikarya</taxon>
        <taxon>Ascomycota</taxon>
        <taxon>Pezizomycotina</taxon>
        <taxon>Eurotiomycetes</taxon>
        <taxon>Eurotiomycetidae</taxon>
        <taxon>Eurotiales</taxon>
        <taxon>Aspergillaceae</taxon>
        <taxon>Aspergillus</taxon>
        <taxon>Aspergillus subgen. Circumdati</taxon>
    </lineage>
</organism>
<gene>
    <name evidence="1" type="ORF">M747DRAFT_310036</name>
</gene>
<protein>
    <submittedName>
        <fullName evidence="1">Uncharacterized protein</fullName>
    </submittedName>
</protein>
<sequence length="382" mass="42273">MRPILCNPGNSTSSTLMAVCGFILAGKVDQPKYRTHEVGKSSVDARPIFRKGVGTGKLTKRSIPKGAHSGNSGGEIAEYIFEVLLTAPVGLQNHQKEVRCRSGDIALVHGDYYSDCTLPDGSRARYSGDEEDEDERAGKIKVLAVIRDQRKNHARRDHLGQAADNDSGPVRFFFSCGAIWEAITAQNGNNYQLVAVDPGESTVNGDLKLISWTRECPSHENGENETRRDIRFRLSIVNGDFQELPIVATATMQSIQIRFQPRRHDDLKSPSSCRPSSSLPSISRERAQLLTTRDNPFGSLDVSISEPLYLLCLVLTSAVSQDELLWPADCQLREWSRRAMLRGWCYGLLLEHLLGITSVLRALFKIKSSGDLNGAETYPVTI</sequence>
<dbReference type="Proteomes" id="UP000253845">
    <property type="component" value="Unassembled WGS sequence"/>
</dbReference>
<accession>A0A370BII4</accession>